<accession>A0A9P5SBK9</accession>
<evidence type="ECO:0000313" key="1">
    <source>
        <dbReference type="EMBL" id="KAF9324764.1"/>
    </source>
</evidence>
<dbReference type="EMBL" id="JAAAUY010001032">
    <property type="protein sequence ID" value="KAF9324764.1"/>
    <property type="molecule type" value="Genomic_DNA"/>
</dbReference>
<name>A0A9P5SBK9_9FUNG</name>
<protein>
    <submittedName>
        <fullName evidence="1">Uncharacterized protein</fullName>
    </submittedName>
</protein>
<evidence type="ECO:0000313" key="2">
    <source>
        <dbReference type="Proteomes" id="UP000696485"/>
    </source>
</evidence>
<dbReference type="AlphaFoldDB" id="A0A9P5SBK9"/>
<dbReference type="Proteomes" id="UP000696485">
    <property type="component" value="Unassembled WGS sequence"/>
</dbReference>
<organism evidence="1 2">
    <name type="scientific">Podila minutissima</name>
    <dbReference type="NCBI Taxonomy" id="64525"/>
    <lineage>
        <taxon>Eukaryota</taxon>
        <taxon>Fungi</taxon>
        <taxon>Fungi incertae sedis</taxon>
        <taxon>Mucoromycota</taxon>
        <taxon>Mortierellomycotina</taxon>
        <taxon>Mortierellomycetes</taxon>
        <taxon>Mortierellales</taxon>
        <taxon>Mortierellaceae</taxon>
        <taxon>Podila</taxon>
    </lineage>
</organism>
<comment type="caution">
    <text evidence="1">The sequence shown here is derived from an EMBL/GenBank/DDBJ whole genome shotgun (WGS) entry which is preliminary data.</text>
</comment>
<proteinExistence type="predicted"/>
<reference evidence="1" key="1">
    <citation type="journal article" date="2020" name="Fungal Divers.">
        <title>Resolving the Mortierellaceae phylogeny through synthesis of multi-gene phylogenetics and phylogenomics.</title>
        <authorList>
            <person name="Vandepol N."/>
            <person name="Liber J."/>
            <person name="Desiro A."/>
            <person name="Na H."/>
            <person name="Kennedy M."/>
            <person name="Barry K."/>
            <person name="Grigoriev I.V."/>
            <person name="Miller A.N."/>
            <person name="O'Donnell K."/>
            <person name="Stajich J.E."/>
            <person name="Bonito G."/>
        </authorList>
    </citation>
    <scope>NUCLEOTIDE SEQUENCE</scope>
    <source>
        <strain evidence="1">NVP1</strain>
    </source>
</reference>
<gene>
    <name evidence="1" type="ORF">BG006_000258</name>
</gene>
<sequence length="266" mass="29014">MSLDARTILCLSQYNKTDIYALLDEGTQYHLISVILNQGSSEPLFRTIGTARKQSLVEIRRPLDCYGRSTISSFVAIMPGTKDVYPNPTLNGIRIDFGNNGSVWRPVNVNAMYNEATAPTTSVLHDGTSIMHYLEDPTGQRLRKLARNSTSQFANIVTEISSVSQIDNQGLGEDFVGYIDGSRIRYHRAPSTASLARLTFDTNVFNNTDKVRLAASDLVPMGGSECKPGGLAASSLSTFYFLCEPAPAPLVLAMSTSEIYQVGVLS</sequence>
<keyword evidence="2" id="KW-1185">Reference proteome</keyword>